<dbReference type="EMBL" id="JBBPBK010000003">
    <property type="protein sequence ID" value="KAK9288506.1"/>
    <property type="molecule type" value="Genomic_DNA"/>
</dbReference>
<name>A0AAP0X3G4_LIQFO</name>
<dbReference type="AlphaFoldDB" id="A0AAP0X3G4"/>
<dbReference type="Gene3D" id="2.130.10.10">
    <property type="entry name" value="YVTN repeat-like/Quinoprotein amine dehydrogenase"/>
    <property type="match status" value="1"/>
</dbReference>
<sequence>MQFCGKVLNCLDIGGESSALIAAGGSDPILRIWDPRKPGTSAPVFQFSSHTSWISACKWHHKSWFHLLSASYDGKFLLHWPLSIIDSHQDKVLCADWWKADSVISGGADTKLCISSEISVQ</sequence>
<evidence type="ECO:0000313" key="1">
    <source>
        <dbReference type="EMBL" id="KAK9288506.1"/>
    </source>
</evidence>
<protein>
    <submittedName>
        <fullName evidence="1">Uncharacterized protein</fullName>
    </submittedName>
</protein>
<dbReference type="SUPFAM" id="SSF50978">
    <property type="entry name" value="WD40 repeat-like"/>
    <property type="match status" value="1"/>
</dbReference>
<dbReference type="Proteomes" id="UP001415857">
    <property type="component" value="Unassembled WGS sequence"/>
</dbReference>
<dbReference type="PANTHER" id="PTHR19855:SF11">
    <property type="entry name" value="RIBOSOME BIOGENESIS PROTEIN WDR12"/>
    <property type="match status" value="1"/>
</dbReference>
<dbReference type="InterPro" id="IPR015943">
    <property type="entry name" value="WD40/YVTN_repeat-like_dom_sf"/>
</dbReference>
<comment type="caution">
    <text evidence="1">The sequence shown here is derived from an EMBL/GenBank/DDBJ whole genome shotgun (WGS) entry which is preliminary data.</text>
</comment>
<accession>A0AAP0X3G4</accession>
<gene>
    <name evidence="1" type="ORF">L1049_016965</name>
</gene>
<evidence type="ECO:0000313" key="2">
    <source>
        <dbReference type="Proteomes" id="UP001415857"/>
    </source>
</evidence>
<proteinExistence type="predicted"/>
<dbReference type="PANTHER" id="PTHR19855">
    <property type="entry name" value="WD40 REPEAT PROTEIN 12, 37"/>
    <property type="match status" value="1"/>
</dbReference>
<keyword evidence="2" id="KW-1185">Reference proteome</keyword>
<dbReference type="Pfam" id="PF00400">
    <property type="entry name" value="WD40"/>
    <property type="match status" value="1"/>
</dbReference>
<organism evidence="1 2">
    <name type="scientific">Liquidambar formosana</name>
    <name type="common">Formosan gum</name>
    <dbReference type="NCBI Taxonomy" id="63359"/>
    <lineage>
        <taxon>Eukaryota</taxon>
        <taxon>Viridiplantae</taxon>
        <taxon>Streptophyta</taxon>
        <taxon>Embryophyta</taxon>
        <taxon>Tracheophyta</taxon>
        <taxon>Spermatophyta</taxon>
        <taxon>Magnoliopsida</taxon>
        <taxon>eudicotyledons</taxon>
        <taxon>Gunneridae</taxon>
        <taxon>Pentapetalae</taxon>
        <taxon>Saxifragales</taxon>
        <taxon>Altingiaceae</taxon>
        <taxon>Liquidambar</taxon>
    </lineage>
</organism>
<dbReference type="SMART" id="SM00320">
    <property type="entry name" value="WD40"/>
    <property type="match status" value="3"/>
</dbReference>
<dbReference type="InterPro" id="IPR036322">
    <property type="entry name" value="WD40_repeat_dom_sf"/>
</dbReference>
<reference evidence="1 2" key="1">
    <citation type="journal article" date="2024" name="Plant J.">
        <title>Genome sequences and population genomics reveal climatic adaptation and genomic divergence between two closely related sweetgum species.</title>
        <authorList>
            <person name="Xu W.Q."/>
            <person name="Ren C.Q."/>
            <person name="Zhang X.Y."/>
            <person name="Comes H.P."/>
            <person name="Liu X.H."/>
            <person name="Li Y.G."/>
            <person name="Kettle C.J."/>
            <person name="Jalonen R."/>
            <person name="Gaisberger H."/>
            <person name="Ma Y.Z."/>
            <person name="Qiu Y.X."/>
        </authorList>
    </citation>
    <scope>NUCLEOTIDE SEQUENCE [LARGE SCALE GENOMIC DNA]</scope>
    <source>
        <strain evidence="1">Hangzhou</strain>
    </source>
</reference>
<dbReference type="InterPro" id="IPR001680">
    <property type="entry name" value="WD40_rpt"/>
</dbReference>